<dbReference type="EMBL" id="QWEG01000007">
    <property type="protein sequence ID" value="RHW40270.1"/>
    <property type="molecule type" value="Genomic_DNA"/>
</dbReference>
<reference evidence="3 4" key="1">
    <citation type="journal article" date="2017" name="Int. J. Syst. Evol. Microbiol.">
        <title>Bacillus notoginsengisoli sp. nov., a novel bacterium isolated from the rhizosphere of Panax notoginseng.</title>
        <authorList>
            <person name="Zhang M.Y."/>
            <person name="Cheng J."/>
            <person name="Cai Y."/>
            <person name="Zhang T.Y."/>
            <person name="Wu Y.Y."/>
            <person name="Manikprabhu D."/>
            <person name="Li W.J."/>
            <person name="Zhang Y.X."/>
        </authorList>
    </citation>
    <scope>NUCLEOTIDE SEQUENCE [LARGE SCALE GENOMIC DNA]</scope>
    <source>
        <strain evidence="3 4">JCM 30743</strain>
    </source>
</reference>
<dbReference type="InterPro" id="IPR011041">
    <property type="entry name" value="Quinoprot_gluc/sorb_DH_b-prop"/>
</dbReference>
<feature type="domain" description="Glucose/Sorbosone dehydrogenase" evidence="2">
    <location>
        <begin position="50"/>
        <end position="340"/>
    </location>
</feature>
<dbReference type="OrthoDB" id="9770043at2"/>
<keyword evidence="1" id="KW-0732">Signal</keyword>
<organism evidence="3 4">
    <name type="scientific">Neobacillus notoginsengisoli</name>
    <dbReference type="NCBI Taxonomy" id="1578198"/>
    <lineage>
        <taxon>Bacteria</taxon>
        <taxon>Bacillati</taxon>
        <taxon>Bacillota</taxon>
        <taxon>Bacilli</taxon>
        <taxon>Bacillales</taxon>
        <taxon>Bacillaceae</taxon>
        <taxon>Neobacillus</taxon>
    </lineage>
</organism>
<dbReference type="Gene3D" id="2.120.10.30">
    <property type="entry name" value="TolB, C-terminal domain"/>
    <property type="match status" value="1"/>
</dbReference>
<evidence type="ECO:0000313" key="3">
    <source>
        <dbReference type="EMBL" id="RHW40270.1"/>
    </source>
</evidence>
<dbReference type="InterPro" id="IPR012938">
    <property type="entry name" value="Glc/Sorbosone_DH"/>
</dbReference>
<comment type="caution">
    <text evidence="3">The sequence shown here is derived from an EMBL/GenBank/DDBJ whole genome shotgun (WGS) entry which is preliminary data.</text>
</comment>
<dbReference type="InterPro" id="IPR011042">
    <property type="entry name" value="6-blade_b-propeller_TolB-like"/>
</dbReference>
<feature type="signal peptide" evidence="1">
    <location>
        <begin position="1"/>
        <end position="24"/>
    </location>
</feature>
<sequence>MLRKIGSILLGALLLAGCSSGREAEPGKTQPEDKPAATQVQAEVLAENLRVPWSIAKSGEAFYISERPGAIVKIENGKVELQKVVLKEKLSDASEAGLLGFVLDPDFPRTQSAFAYYTYNDAAGQKNRVVVLSHRDGVWKEELTLIDGLPSGPVHHGGRLEIGPDGKLYITAGDAANPELAQNPNTLGGKILRMNLDGSIPDDNPFPGSSVYSYGHRNPQGLAWLQDGTMVASEHGQSAHDEINVIKPGKNYGWPVIIGDEKRQGMETPVFHSGDVTWAPSGVAVYGDKLVVATLRGNAVREFDLTRKTTRELVNGLGRIRDVLIDGDDLYFVSNNTDGRGNPDETDDKLYRIRLK</sequence>
<dbReference type="Proteomes" id="UP000284416">
    <property type="component" value="Unassembled WGS sequence"/>
</dbReference>
<gene>
    <name evidence="3" type="ORF">D1B31_11990</name>
</gene>
<accession>A0A417YTC1</accession>
<dbReference type="AlphaFoldDB" id="A0A417YTC1"/>
<keyword evidence="4" id="KW-1185">Reference proteome</keyword>
<dbReference type="PANTHER" id="PTHR19328:SF13">
    <property type="entry name" value="HIPL1 PROTEIN"/>
    <property type="match status" value="1"/>
</dbReference>
<name>A0A417YTC1_9BACI</name>
<evidence type="ECO:0000259" key="2">
    <source>
        <dbReference type="Pfam" id="PF07995"/>
    </source>
</evidence>
<dbReference type="PROSITE" id="PS51257">
    <property type="entry name" value="PROKAR_LIPOPROTEIN"/>
    <property type="match status" value="1"/>
</dbReference>
<feature type="chain" id="PRO_5019355435" evidence="1">
    <location>
        <begin position="25"/>
        <end position="356"/>
    </location>
</feature>
<evidence type="ECO:0000256" key="1">
    <source>
        <dbReference type="SAM" id="SignalP"/>
    </source>
</evidence>
<proteinExistence type="predicted"/>
<dbReference type="RefSeq" id="WP_118921032.1">
    <property type="nucleotide sequence ID" value="NZ_QWEG01000007.1"/>
</dbReference>
<dbReference type="SUPFAM" id="SSF50952">
    <property type="entry name" value="Soluble quinoprotein glucose dehydrogenase"/>
    <property type="match status" value="1"/>
</dbReference>
<evidence type="ECO:0000313" key="4">
    <source>
        <dbReference type="Proteomes" id="UP000284416"/>
    </source>
</evidence>
<dbReference type="Pfam" id="PF07995">
    <property type="entry name" value="GSDH"/>
    <property type="match status" value="1"/>
</dbReference>
<protein>
    <submittedName>
        <fullName evidence="3">Sorbosone dehydrogenase family protein</fullName>
    </submittedName>
</protein>
<dbReference type="PANTHER" id="PTHR19328">
    <property type="entry name" value="HEDGEHOG-INTERACTING PROTEIN"/>
    <property type="match status" value="1"/>
</dbReference>